<comment type="caution">
    <text evidence="2">The sequence shown here is derived from an EMBL/GenBank/DDBJ whole genome shotgun (WGS) entry which is preliminary data.</text>
</comment>
<dbReference type="EMBL" id="JAETWB010000001">
    <property type="protein sequence ID" value="MBL6076518.1"/>
    <property type="molecule type" value="Genomic_DNA"/>
</dbReference>
<feature type="chain" id="PRO_5045874073" evidence="1">
    <location>
        <begin position="23"/>
        <end position="111"/>
    </location>
</feature>
<keyword evidence="1" id="KW-0732">Signal</keyword>
<dbReference type="Proteomes" id="UP000660885">
    <property type="component" value="Unassembled WGS sequence"/>
</dbReference>
<keyword evidence="3" id="KW-1185">Reference proteome</keyword>
<evidence type="ECO:0000256" key="1">
    <source>
        <dbReference type="SAM" id="SignalP"/>
    </source>
</evidence>
<dbReference type="RefSeq" id="WP_202829707.1">
    <property type="nucleotide sequence ID" value="NZ_JAETWB010000001.1"/>
</dbReference>
<evidence type="ECO:0000313" key="2">
    <source>
        <dbReference type="EMBL" id="MBL6076518.1"/>
    </source>
</evidence>
<accession>A0ABS1TVP5</accession>
<organism evidence="2 3">
    <name type="scientific">Belnapia arida</name>
    <dbReference type="NCBI Taxonomy" id="2804533"/>
    <lineage>
        <taxon>Bacteria</taxon>
        <taxon>Pseudomonadati</taxon>
        <taxon>Pseudomonadota</taxon>
        <taxon>Alphaproteobacteria</taxon>
        <taxon>Acetobacterales</taxon>
        <taxon>Roseomonadaceae</taxon>
        <taxon>Belnapia</taxon>
    </lineage>
</organism>
<evidence type="ECO:0000313" key="3">
    <source>
        <dbReference type="Proteomes" id="UP000660885"/>
    </source>
</evidence>
<protein>
    <submittedName>
        <fullName evidence="2">Uncharacterized protein</fullName>
    </submittedName>
</protein>
<dbReference type="PROSITE" id="PS51257">
    <property type="entry name" value="PROKAR_LIPOPROTEIN"/>
    <property type="match status" value="1"/>
</dbReference>
<sequence length="111" mass="11381">MRRLLTLALLAALGGCAGGGRACGPAGAAVENASSLAIEQLFLTSGTDWGPDLLGQAPALVPAGRMPLTFDGPGPWRMRAVWVTGRAIELGGINGCHARRIVIRDGMATTD</sequence>
<gene>
    <name evidence="2" type="ORF">JMJ56_00790</name>
</gene>
<reference evidence="2 3" key="1">
    <citation type="submission" date="2021-01" db="EMBL/GenBank/DDBJ databases">
        <title>Belnapia mucosa sp. nov. and Belnapia arida sp. nov., isolated from the Tabernas Desert (Almeria, Spain).</title>
        <authorList>
            <person name="Molina-Menor E."/>
            <person name="Vidal-Verdu A."/>
            <person name="Calonge A."/>
            <person name="Satari L."/>
            <person name="Pereto J."/>
            <person name="Porcar M."/>
        </authorList>
    </citation>
    <scope>NUCLEOTIDE SEQUENCE [LARGE SCALE GENOMIC DNA]</scope>
    <source>
        <strain evidence="2 3">T18</strain>
    </source>
</reference>
<name>A0ABS1TVP5_9PROT</name>
<feature type="signal peptide" evidence="1">
    <location>
        <begin position="1"/>
        <end position="22"/>
    </location>
</feature>
<proteinExistence type="predicted"/>